<gene>
    <name evidence="9 10" type="primary">uxuA</name>
    <name evidence="10" type="ORF">GCM10010970_21810</name>
</gene>
<comment type="catalytic activity">
    <reaction evidence="1 9">
        <text>D-mannonate = 2-dehydro-3-deoxy-D-gluconate + H2O</text>
        <dbReference type="Rhea" id="RHEA:20097"/>
        <dbReference type="ChEBI" id="CHEBI:15377"/>
        <dbReference type="ChEBI" id="CHEBI:17767"/>
        <dbReference type="ChEBI" id="CHEBI:57990"/>
        <dbReference type="EC" id="4.2.1.8"/>
    </reaction>
</comment>
<reference evidence="11" key="1">
    <citation type="journal article" date="2019" name="Int. J. Syst. Evol. Microbiol.">
        <title>The Global Catalogue of Microorganisms (GCM) 10K type strain sequencing project: providing services to taxonomists for standard genome sequencing and annotation.</title>
        <authorList>
            <consortium name="The Broad Institute Genomics Platform"/>
            <consortium name="The Broad Institute Genome Sequencing Center for Infectious Disease"/>
            <person name="Wu L."/>
            <person name="Ma J."/>
        </authorList>
    </citation>
    <scope>NUCLEOTIDE SEQUENCE [LARGE SCALE GENOMIC DNA]</scope>
    <source>
        <strain evidence="11">CGMCC 1.8859</strain>
    </source>
</reference>
<evidence type="ECO:0000313" key="10">
    <source>
        <dbReference type="EMBL" id="GGP21705.1"/>
    </source>
</evidence>
<comment type="similarity">
    <text evidence="4 9">Belongs to the mannonate dehydratase family.</text>
</comment>
<dbReference type="PIRSF" id="PIRSF016049">
    <property type="entry name" value="Man_dehyd"/>
    <property type="match status" value="1"/>
</dbReference>
<dbReference type="SUPFAM" id="SSF51658">
    <property type="entry name" value="Xylose isomerase-like"/>
    <property type="match status" value="1"/>
</dbReference>
<sequence>MKMTFRWYGQSDPVKLEHIRQIPGMYGIVSAVYDVPVGEVWPVASIMALKQEIESHGLAFEVIESVPVHEDIKLGKPGREQLVANYCQTLQHLAQCGLKVVCYNFMPVFDWTRTSLEKKLEDGSTTLAFDVDAINRIDPAEGIQLPGWDASYQPEALQALLAQYRNIGEEQLWANLAWFLERVIPVAEAAGIKMAIHPDDPPRPIFGLPRIVKNREDLQRLLQIVDRPANGLTLCSGSLGADCHNDIAAMVREFAGRGRIHFAHMRNVRHNEAGDFHETSHRSADGSLDMADIMRAYFDAGFEGYIRPDHGRMIWGETGKPGYGLYDRALGAVYLNGLWEGIAREAAAQKGGAQ</sequence>
<evidence type="ECO:0000256" key="6">
    <source>
        <dbReference type="ARBA" id="ARBA00023004"/>
    </source>
</evidence>
<dbReference type="NCBIfam" id="NF003027">
    <property type="entry name" value="PRK03906.1"/>
    <property type="match status" value="2"/>
</dbReference>
<dbReference type="Pfam" id="PF03786">
    <property type="entry name" value="UxuA"/>
    <property type="match status" value="1"/>
</dbReference>
<evidence type="ECO:0000256" key="7">
    <source>
        <dbReference type="ARBA" id="ARBA00023211"/>
    </source>
</evidence>
<proteinExistence type="inferred from homology"/>
<dbReference type="HAMAP" id="MF_00106">
    <property type="entry name" value="UxuA"/>
    <property type="match status" value="1"/>
</dbReference>
<dbReference type="Gene3D" id="3.20.20.150">
    <property type="entry name" value="Divalent-metal-dependent TIM barrel enzymes"/>
    <property type="match status" value="1"/>
</dbReference>
<keyword evidence="6 9" id="KW-0408">Iron</keyword>
<evidence type="ECO:0000256" key="2">
    <source>
        <dbReference type="ARBA" id="ARBA00002713"/>
    </source>
</evidence>
<dbReference type="PANTHER" id="PTHR30387:SF2">
    <property type="entry name" value="MANNONATE DEHYDRATASE"/>
    <property type="match status" value="1"/>
</dbReference>
<dbReference type="EMBL" id="BMLX01000002">
    <property type="protein sequence ID" value="GGP21705.1"/>
    <property type="molecule type" value="Genomic_DNA"/>
</dbReference>
<evidence type="ECO:0000256" key="8">
    <source>
        <dbReference type="ARBA" id="ARBA00023239"/>
    </source>
</evidence>
<dbReference type="RefSeq" id="WP_188704348.1">
    <property type="nucleotide sequence ID" value="NZ_BMLX01000002.1"/>
</dbReference>
<dbReference type="NCBIfam" id="TIGR00695">
    <property type="entry name" value="uxuA"/>
    <property type="match status" value="1"/>
</dbReference>
<dbReference type="InterPro" id="IPR036237">
    <property type="entry name" value="Xyl_isomerase-like_sf"/>
</dbReference>
<organism evidence="10 11">
    <name type="scientific">Silvimonas iriomotensis</name>
    <dbReference type="NCBI Taxonomy" id="449662"/>
    <lineage>
        <taxon>Bacteria</taxon>
        <taxon>Pseudomonadati</taxon>
        <taxon>Pseudomonadota</taxon>
        <taxon>Betaproteobacteria</taxon>
        <taxon>Neisseriales</taxon>
        <taxon>Chitinibacteraceae</taxon>
        <taxon>Silvimonas</taxon>
    </lineage>
</organism>
<dbReference type="InterPro" id="IPR004628">
    <property type="entry name" value="Man_deHydtase"/>
</dbReference>
<dbReference type="Proteomes" id="UP000637267">
    <property type="component" value="Unassembled WGS sequence"/>
</dbReference>
<protein>
    <recommendedName>
        <fullName evidence="5 9">Mannonate dehydratase</fullName>
        <ecNumber evidence="5 9">4.2.1.8</ecNumber>
    </recommendedName>
    <alternativeName>
        <fullName evidence="9">D-mannonate hydro-lyase</fullName>
    </alternativeName>
</protein>
<evidence type="ECO:0000256" key="3">
    <source>
        <dbReference type="ARBA" id="ARBA00004892"/>
    </source>
</evidence>
<comment type="pathway">
    <text evidence="3 9">Carbohydrate metabolism; pentose and glucuronate interconversion.</text>
</comment>
<keyword evidence="7 9" id="KW-0464">Manganese</keyword>
<evidence type="ECO:0000313" key="11">
    <source>
        <dbReference type="Proteomes" id="UP000637267"/>
    </source>
</evidence>
<keyword evidence="8 9" id="KW-0456">Lyase</keyword>
<dbReference type="PANTHER" id="PTHR30387">
    <property type="entry name" value="MANNONATE DEHYDRATASE"/>
    <property type="match status" value="1"/>
</dbReference>
<name>A0ABQ2P9X2_9NEIS</name>
<evidence type="ECO:0000256" key="9">
    <source>
        <dbReference type="HAMAP-Rule" id="MF_00106"/>
    </source>
</evidence>
<evidence type="ECO:0000256" key="1">
    <source>
        <dbReference type="ARBA" id="ARBA00001794"/>
    </source>
</evidence>
<comment type="caution">
    <text evidence="10">The sequence shown here is derived from an EMBL/GenBank/DDBJ whole genome shotgun (WGS) entry which is preliminary data.</text>
</comment>
<dbReference type="EC" id="4.2.1.8" evidence="5 9"/>
<evidence type="ECO:0000256" key="5">
    <source>
        <dbReference type="ARBA" id="ARBA00012927"/>
    </source>
</evidence>
<keyword evidence="11" id="KW-1185">Reference proteome</keyword>
<comment type="cofactor">
    <cofactor evidence="9">
        <name>Fe(2+)</name>
        <dbReference type="ChEBI" id="CHEBI:29033"/>
    </cofactor>
    <cofactor evidence="9">
        <name>Mn(2+)</name>
        <dbReference type="ChEBI" id="CHEBI:29035"/>
    </cofactor>
</comment>
<comment type="function">
    <text evidence="2 9">Catalyzes the dehydration of D-mannonate.</text>
</comment>
<evidence type="ECO:0000256" key="4">
    <source>
        <dbReference type="ARBA" id="ARBA00007389"/>
    </source>
</evidence>
<accession>A0ABQ2P9X2</accession>